<dbReference type="PANTHER" id="PTHR45228:SF8">
    <property type="entry name" value="TWO-COMPONENT RESPONSE REGULATOR-RELATED"/>
    <property type="match status" value="1"/>
</dbReference>
<keyword evidence="5" id="KW-1185">Reference proteome</keyword>
<feature type="modified residue" description="4-aspartylphosphate" evidence="1">
    <location>
        <position position="48"/>
    </location>
</feature>
<dbReference type="AlphaFoldDB" id="A0A0H4I5L5"/>
<organism evidence="4 5">
    <name type="scientific">Marinobacter psychrophilus</name>
    <dbReference type="NCBI Taxonomy" id="330734"/>
    <lineage>
        <taxon>Bacteria</taxon>
        <taxon>Pseudomonadati</taxon>
        <taxon>Pseudomonadota</taxon>
        <taxon>Gammaproteobacteria</taxon>
        <taxon>Pseudomonadales</taxon>
        <taxon>Marinobacteraceae</taxon>
        <taxon>Marinobacter</taxon>
    </lineage>
</organism>
<dbReference type="SUPFAM" id="SSF52172">
    <property type="entry name" value="CheY-like"/>
    <property type="match status" value="1"/>
</dbReference>
<evidence type="ECO:0000313" key="5">
    <source>
        <dbReference type="Proteomes" id="UP000036406"/>
    </source>
</evidence>
<dbReference type="Proteomes" id="UP000036406">
    <property type="component" value="Chromosome"/>
</dbReference>
<dbReference type="InterPro" id="IPR001789">
    <property type="entry name" value="Sig_transdc_resp-reg_receiver"/>
</dbReference>
<dbReference type="PATRIC" id="fig|330734.3.peg.3564"/>
<accession>A0A0H4I5L5</accession>
<dbReference type="PROSITE" id="PS51832">
    <property type="entry name" value="HD_GYP"/>
    <property type="match status" value="1"/>
</dbReference>
<dbReference type="InterPro" id="IPR037522">
    <property type="entry name" value="HD_GYP_dom"/>
</dbReference>
<dbReference type="KEGG" id="mpq:ABA45_16965"/>
<dbReference type="PROSITE" id="PS50110">
    <property type="entry name" value="RESPONSE_REGULATORY"/>
    <property type="match status" value="1"/>
</dbReference>
<dbReference type="GO" id="GO:0008081">
    <property type="term" value="F:phosphoric diester hydrolase activity"/>
    <property type="evidence" value="ECO:0007669"/>
    <property type="project" value="UniProtKB-ARBA"/>
</dbReference>
<evidence type="ECO:0000259" key="3">
    <source>
        <dbReference type="PROSITE" id="PS51832"/>
    </source>
</evidence>
<keyword evidence="1" id="KW-0597">Phosphoprotein</keyword>
<feature type="domain" description="HD-GYP" evidence="3">
    <location>
        <begin position="162"/>
        <end position="358"/>
    </location>
</feature>
<dbReference type="Gene3D" id="3.40.50.2300">
    <property type="match status" value="1"/>
</dbReference>
<dbReference type="SMART" id="SM00448">
    <property type="entry name" value="REC"/>
    <property type="match status" value="1"/>
</dbReference>
<gene>
    <name evidence="4" type="ORF">ABA45_16965</name>
</gene>
<protein>
    <submittedName>
        <fullName evidence="4">Response regulator</fullName>
    </submittedName>
</protein>
<reference evidence="4 5" key="1">
    <citation type="submission" date="2015-05" db="EMBL/GenBank/DDBJ databases">
        <title>Complete genome of Marinobacter psychrophilus strain 20041T isolated from sea-ice of the Canadian Basin.</title>
        <authorList>
            <person name="Song L."/>
            <person name="Ren L."/>
            <person name="Yu Y."/>
            <person name="Wang X."/>
        </authorList>
    </citation>
    <scope>NUCLEOTIDE SEQUENCE [LARGE SCALE GENOMIC DNA]</scope>
    <source>
        <strain evidence="4 5">20041</strain>
    </source>
</reference>
<dbReference type="Gene3D" id="1.10.3210.10">
    <property type="entry name" value="Hypothetical protein af1432"/>
    <property type="match status" value="1"/>
</dbReference>
<dbReference type="STRING" id="330734.ABA45_16965"/>
<dbReference type="InterPro" id="IPR003607">
    <property type="entry name" value="HD/PDEase_dom"/>
</dbReference>
<dbReference type="Pfam" id="PF13487">
    <property type="entry name" value="HD_5"/>
    <property type="match status" value="1"/>
</dbReference>
<dbReference type="InterPro" id="IPR052020">
    <property type="entry name" value="Cyclic_di-GMP/3'3'-cGAMP_PDE"/>
</dbReference>
<proteinExistence type="predicted"/>
<evidence type="ECO:0000256" key="1">
    <source>
        <dbReference type="PROSITE-ProRule" id="PRU00169"/>
    </source>
</evidence>
<sequence length="434" mass="48680">MFVDDDQAILSSLKRLMRKLPLQCWYASSGAEGLQILSQISVDLVVSDMRMPEMAGDIFLAQVRSLYPQTVRYLLTGQSDMQSTIAALNNGGISRFIHKPWADEELLIALQDCVRLTRLKSENTLLMAQTQVQAEQVQFMNQLLEKRVNKRTHMLRNAMRQLETSYGDFVRGLSYFVSLRSGLIKGQSQQVSELCGWLCDALNIQGGDKKHIVSAALLHELGKLAMPEALLSRSEVHLNSCDQEKYRQYPVIGEMALGGIKTLEASSLLIRHQNEHFDGSGYPEGLSGEKIPLGARILLLCKHYVGLQTGMMRQTPLTAEDALKVLHQQAGKLYDPKLVTAFFLLMISMEHETVTPQESIVSIRDLEPGMVLCQDLITVHGVLLIARNQEITLLNIQRLRHIREFYGFNLPVYVVNPASPKLYPTAPPPAPFLP</sequence>
<dbReference type="CDD" id="cd00077">
    <property type="entry name" value="HDc"/>
    <property type="match status" value="1"/>
</dbReference>
<dbReference type="EMBL" id="CP011494">
    <property type="protein sequence ID" value="AKO54431.1"/>
    <property type="molecule type" value="Genomic_DNA"/>
</dbReference>
<evidence type="ECO:0000259" key="2">
    <source>
        <dbReference type="PROSITE" id="PS50110"/>
    </source>
</evidence>
<evidence type="ECO:0000313" key="4">
    <source>
        <dbReference type="EMBL" id="AKO54431.1"/>
    </source>
</evidence>
<name>A0A0H4I5L5_9GAMM</name>
<dbReference type="SUPFAM" id="SSF109604">
    <property type="entry name" value="HD-domain/PDEase-like"/>
    <property type="match status" value="1"/>
</dbReference>
<dbReference type="PANTHER" id="PTHR45228">
    <property type="entry name" value="CYCLIC DI-GMP PHOSPHODIESTERASE TM_0186-RELATED"/>
    <property type="match status" value="1"/>
</dbReference>
<dbReference type="InterPro" id="IPR011006">
    <property type="entry name" value="CheY-like_superfamily"/>
</dbReference>
<dbReference type="CDD" id="cd17569">
    <property type="entry name" value="REC_HupR-like"/>
    <property type="match status" value="1"/>
</dbReference>
<feature type="domain" description="Response regulatory" evidence="2">
    <location>
        <begin position="1"/>
        <end position="114"/>
    </location>
</feature>
<dbReference type="Pfam" id="PF00072">
    <property type="entry name" value="Response_reg"/>
    <property type="match status" value="1"/>
</dbReference>
<dbReference type="GO" id="GO:0000160">
    <property type="term" value="P:phosphorelay signal transduction system"/>
    <property type="evidence" value="ECO:0007669"/>
    <property type="project" value="InterPro"/>
</dbReference>